<organism evidence="10 11">
    <name type="scientific">Brevibacillus brevis</name>
    <name type="common">Bacillus brevis</name>
    <dbReference type="NCBI Taxonomy" id="1393"/>
    <lineage>
        <taxon>Bacteria</taxon>
        <taxon>Bacillati</taxon>
        <taxon>Bacillota</taxon>
        <taxon>Bacilli</taxon>
        <taxon>Bacillales</taxon>
        <taxon>Paenibacillaceae</taxon>
        <taxon>Brevibacillus</taxon>
    </lineage>
</organism>
<evidence type="ECO:0000256" key="2">
    <source>
        <dbReference type="ARBA" id="ARBA00003297"/>
    </source>
</evidence>
<evidence type="ECO:0000256" key="5">
    <source>
        <dbReference type="ARBA" id="ARBA00022630"/>
    </source>
</evidence>
<dbReference type="PANTHER" id="PTHR42809">
    <property type="entry name" value="FLAVODOXIN 2"/>
    <property type="match status" value="1"/>
</dbReference>
<evidence type="ECO:0000256" key="6">
    <source>
        <dbReference type="ARBA" id="ARBA00022643"/>
    </source>
</evidence>
<evidence type="ECO:0000259" key="9">
    <source>
        <dbReference type="PROSITE" id="PS50902"/>
    </source>
</evidence>
<dbReference type="Proteomes" id="UP001256827">
    <property type="component" value="Chromosome"/>
</dbReference>
<keyword evidence="6 8" id="KW-0288">FMN</keyword>
<dbReference type="NCBIfam" id="NF005246">
    <property type="entry name" value="PRK06756.1"/>
    <property type="match status" value="1"/>
</dbReference>
<evidence type="ECO:0000256" key="7">
    <source>
        <dbReference type="ARBA" id="ARBA00022982"/>
    </source>
</evidence>
<dbReference type="InterPro" id="IPR010087">
    <property type="entry name" value="Flav_short"/>
</dbReference>
<proteinExistence type="inferred from homology"/>
<name>A0ABY9SYI0_BREBE</name>
<comment type="similarity">
    <text evidence="3 8">Belongs to the flavodoxin family.</text>
</comment>
<comment type="cofactor">
    <cofactor evidence="1 8">
        <name>FMN</name>
        <dbReference type="ChEBI" id="CHEBI:58210"/>
    </cofactor>
</comment>
<dbReference type="RefSeq" id="WP_310764408.1">
    <property type="nucleotide sequence ID" value="NZ_CP134050.1"/>
</dbReference>
<comment type="function">
    <text evidence="2 8">Low-potential electron donor to a number of redox enzymes.</text>
</comment>
<dbReference type="Gene3D" id="3.40.50.360">
    <property type="match status" value="1"/>
</dbReference>
<keyword evidence="7 8" id="KW-0249">Electron transport</keyword>
<dbReference type="PANTHER" id="PTHR42809:SF1">
    <property type="entry name" value="FLAVODOXIN 1"/>
    <property type="match status" value="1"/>
</dbReference>
<dbReference type="Pfam" id="PF00258">
    <property type="entry name" value="Flavodoxin_1"/>
    <property type="match status" value="1"/>
</dbReference>
<dbReference type="PROSITE" id="PS50902">
    <property type="entry name" value="FLAVODOXIN_LIKE"/>
    <property type="match status" value="1"/>
</dbReference>
<evidence type="ECO:0000256" key="1">
    <source>
        <dbReference type="ARBA" id="ARBA00001917"/>
    </source>
</evidence>
<dbReference type="InterPro" id="IPR008254">
    <property type="entry name" value="Flavodoxin/NO_synth"/>
</dbReference>
<evidence type="ECO:0000256" key="4">
    <source>
        <dbReference type="ARBA" id="ARBA00022448"/>
    </source>
</evidence>
<keyword evidence="4 8" id="KW-0813">Transport</keyword>
<sequence>MPTILMVYASMTGNTEEIAGAIAEGIRSTGATLAIKEVMDASAKELTAYDGILLGAYTWGDGELPDECMDFYGEMDEISLAGKRVAAFGSCDSNYDHVGAAVDILLQKARDRGAVTPLPGLKIELAPTAQEKESCKAFGVSFVELFSTETA</sequence>
<evidence type="ECO:0000313" key="10">
    <source>
        <dbReference type="EMBL" id="WNC12893.1"/>
    </source>
</evidence>
<keyword evidence="5 8" id="KW-0285">Flavoprotein</keyword>
<evidence type="ECO:0000256" key="3">
    <source>
        <dbReference type="ARBA" id="ARBA00005267"/>
    </source>
</evidence>
<dbReference type="NCBIfam" id="NF005216">
    <property type="entry name" value="PRK06703.1"/>
    <property type="match status" value="1"/>
</dbReference>
<reference evidence="10 11" key="1">
    <citation type="submission" date="2023-09" db="EMBL/GenBank/DDBJ databases">
        <title>Complete Genome and Methylome dissection of Bacillus brevis NEB573 original source of BbsI restriction endonuclease.</title>
        <authorList>
            <person name="Fomenkov A."/>
            <person name="Roberts R.D."/>
        </authorList>
    </citation>
    <scope>NUCLEOTIDE SEQUENCE [LARGE SCALE GENOMIC DNA]</scope>
    <source>
        <strain evidence="10 11">NEB573</strain>
    </source>
</reference>
<evidence type="ECO:0000256" key="8">
    <source>
        <dbReference type="RuleBase" id="RU367037"/>
    </source>
</evidence>
<accession>A0ABY9SYI0</accession>
<dbReference type="InterPro" id="IPR050619">
    <property type="entry name" value="Flavodoxin"/>
</dbReference>
<dbReference type="InterPro" id="IPR029039">
    <property type="entry name" value="Flavoprotein-like_sf"/>
</dbReference>
<feature type="domain" description="Flavodoxin-like" evidence="9">
    <location>
        <begin position="4"/>
        <end position="143"/>
    </location>
</feature>
<gene>
    <name evidence="10" type="ORF">RGB73_19445</name>
</gene>
<protein>
    <recommendedName>
        <fullName evidence="8">Flavodoxin</fullName>
    </recommendedName>
</protein>
<dbReference type="EMBL" id="CP134050">
    <property type="protein sequence ID" value="WNC12893.1"/>
    <property type="molecule type" value="Genomic_DNA"/>
</dbReference>
<dbReference type="SUPFAM" id="SSF52218">
    <property type="entry name" value="Flavoproteins"/>
    <property type="match status" value="1"/>
</dbReference>
<evidence type="ECO:0000313" key="11">
    <source>
        <dbReference type="Proteomes" id="UP001256827"/>
    </source>
</evidence>
<keyword evidence="11" id="KW-1185">Reference proteome</keyword>
<dbReference type="NCBIfam" id="TIGR01753">
    <property type="entry name" value="flav_short"/>
    <property type="match status" value="1"/>
</dbReference>